<organism evidence="1 2">
    <name type="scientific">Botrytis galanthina</name>
    <dbReference type="NCBI Taxonomy" id="278940"/>
    <lineage>
        <taxon>Eukaryota</taxon>
        <taxon>Fungi</taxon>
        <taxon>Dikarya</taxon>
        <taxon>Ascomycota</taxon>
        <taxon>Pezizomycotina</taxon>
        <taxon>Leotiomycetes</taxon>
        <taxon>Helotiales</taxon>
        <taxon>Sclerotiniaceae</taxon>
        <taxon>Botrytis</taxon>
    </lineage>
</organism>
<name>A0A4S8RFG8_9HELO</name>
<comment type="caution">
    <text evidence="1">The sequence shown here is derived from an EMBL/GenBank/DDBJ whole genome shotgun (WGS) entry which is preliminary data.</text>
</comment>
<dbReference type="OrthoDB" id="10383843at2759"/>
<dbReference type="EMBL" id="PQXL01000010">
    <property type="protein sequence ID" value="THV55335.1"/>
    <property type="molecule type" value="Genomic_DNA"/>
</dbReference>
<proteinExistence type="predicted"/>
<accession>A0A4S8RFG8</accession>
<evidence type="ECO:0000313" key="1">
    <source>
        <dbReference type="EMBL" id="THV55335.1"/>
    </source>
</evidence>
<sequence length="63" mass="6939">MGLKAIYEPLLNSVIRDGGQERQWKCQKPLLERSCGTGAFNSSAAVHGERIVNNEALLDVKLL</sequence>
<dbReference type="Proteomes" id="UP000308671">
    <property type="component" value="Unassembled WGS sequence"/>
</dbReference>
<evidence type="ECO:0000313" key="2">
    <source>
        <dbReference type="Proteomes" id="UP000308671"/>
    </source>
</evidence>
<keyword evidence="2" id="KW-1185">Reference proteome</keyword>
<dbReference type="AlphaFoldDB" id="A0A4S8RFG8"/>
<protein>
    <submittedName>
        <fullName evidence="1">Uncharacterized protein</fullName>
    </submittedName>
</protein>
<reference evidence="1 2" key="1">
    <citation type="submission" date="2017-12" db="EMBL/GenBank/DDBJ databases">
        <title>Comparative genomics of Botrytis spp.</title>
        <authorList>
            <person name="Valero-Jimenez C.A."/>
            <person name="Tapia P."/>
            <person name="Veloso J."/>
            <person name="Silva-Moreno E."/>
            <person name="Staats M."/>
            <person name="Valdes J.H."/>
            <person name="Van Kan J.A.L."/>
        </authorList>
    </citation>
    <scope>NUCLEOTIDE SEQUENCE [LARGE SCALE GENOMIC DNA]</scope>
    <source>
        <strain evidence="1 2">MUCL435</strain>
    </source>
</reference>
<gene>
    <name evidence="1" type="ORF">BGAL_0010g00540</name>
</gene>